<dbReference type="GO" id="GO:0006508">
    <property type="term" value="P:proteolysis"/>
    <property type="evidence" value="ECO:0007669"/>
    <property type="project" value="InterPro"/>
</dbReference>
<dbReference type="SUPFAM" id="SSF53187">
    <property type="entry name" value="Zn-dependent exopeptidases"/>
    <property type="match status" value="1"/>
</dbReference>
<dbReference type="InterPro" id="IPR011650">
    <property type="entry name" value="Peptidase_M20_dimer"/>
</dbReference>
<dbReference type="AlphaFoldDB" id="A0A1G5UVC3"/>
<proteinExistence type="predicted"/>
<dbReference type="Gene3D" id="3.40.630.10">
    <property type="entry name" value="Zn peptidases"/>
    <property type="match status" value="2"/>
</dbReference>
<dbReference type="PANTHER" id="PTHR43501">
    <property type="entry name" value="CYTOSOL NON-SPECIFIC DIPEPTIDASE"/>
    <property type="match status" value="1"/>
</dbReference>
<gene>
    <name evidence="2" type="ORF">SAMN02910343_00128</name>
</gene>
<dbReference type="EMBL" id="FMXA01000003">
    <property type="protein sequence ID" value="SDA37560.1"/>
    <property type="molecule type" value="Genomic_DNA"/>
</dbReference>
<dbReference type="RefSeq" id="WP_091362760.1">
    <property type="nucleotide sequence ID" value="NZ_FMXA01000003.1"/>
</dbReference>
<dbReference type="InterPro" id="IPR001160">
    <property type="entry name" value="Peptidase_M20C"/>
</dbReference>
<dbReference type="Proteomes" id="UP000199689">
    <property type="component" value="Unassembled WGS sequence"/>
</dbReference>
<evidence type="ECO:0000313" key="3">
    <source>
        <dbReference type="Proteomes" id="UP000199689"/>
    </source>
</evidence>
<name>A0A1G5UVC3_9FIRM</name>
<dbReference type="PIRSF" id="PIRSF016599">
    <property type="entry name" value="Xaa-His_dipept"/>
    <property type="match status" value="1"/>
</dbReference>
<reference evidence="2 3" key="1">
    <citation type="submission" date="2016-10" db="EMBL/GenBank/DDBJ databases">
        <authorList>
            <person name="de Groot N.N."/>
        </authorList>
    </citation>
    <scope>NUCLEOTIDE SEQUENCE [LARGE SCALE GENOMIC DNA]</scope>
    <source>
        <strain evidence="2 3">DSM 15230</strain>
    </source>
</reference>
<dbReference type="OrthoDB" id="9773892at2"/>
<dbReference type="NCBIfam" id="TIGR01893">
    <property type="entry name" value="aa-his-dipept"/>
    <property type="match status" value="1"/>
</dbReference>
<dbReference type="GeneID" id="87755184"/>
<dbReference type="PRINTS" id="PR00934">
    <property type="entry name" value="XHISDIPTASE"/>
</dbReference>
<feature type="domain" description="Peptidase M20 dimerisation" evidence="1">
    <location>
        <begin position="208"/>
        <end position="286"/>
    </location>
</feature>
<accession>A0A1G5UVC3</accession>
<sequence>MTDQDRLIEMIMDEFKGLARHPRPSHHEKAVSDYLVNRLHALGVTDVIQDDVYNVIANVPATAGYEKAPLTLIQGHMDMVCVAKPGYPFDPLTSEIKLIREGNILHADHTSLGADDGAGVASALILLQLGVEHGPLRIIFTTDEETSMTGATHLDSRYIQDLDYIINVDSEELDVICMGSAGSCHTRFTRIINWGETADTMALHLQTHGFRGGHSGATIHQGKGNAIQAMAEALLDLRNAGIDYRLSSINGGDASNAIPADCDAIIVISPDNEGKVREVLHAWSEKFHRMFHGIEDQAELLIQPDEVPQRVFSASDTEMLVDLLCMLHSGIYVMNQTYANLPELSANIGTIQTTEEAVSFEYLPRSGEDDRLQELLQKLPLFAKLTGFAYEQGNAEPAWTVNTESKLAPIYEKAFEKITGRKPRTEAIHGGLETGRFYHLNPSADIISVGPNTHAIHSADESVELDSIAIMIQVIAETLKALK</sequence>
<dbReference type="SUPFAM" id="SSF55031">
    <property type="entry name" value="Bacterial exopeptidase dimerisation domain"/>
    <property type="match status" value="1"/>
</dbReference>
<dbReference type="Pfam" id="PF07687">
    <property type="entry name" value="M20_dimer"/>
    <property type="match status" value="1"/>
</dbReference>
<organism evidence="2 3">
    <name type="scientific">Allisonella histaminiformans</name>
    <dbReference type="NCBI Taxonomy" id="209880"/>
    <lineage>
        <taxon>Bacteria</taxon>
        <taxon>Bacillati</taxon>
        <taxon>Bacillota</taxon>
        <taxon>Negativicutes</taxon>
        <taxon>Veillonellales</taxon>
        <taxon>Veillonellaceae</taxon>
        <taxon>Allisonella</taxon>
    </lineage>
</organism>
<dbReference type="STRING" id="209880.SAMN02910343_00128"/>
<dbReference type="GO" id="GO:0005829">
    <property type="term" value="C:cytosol"/>
    <property type="evidence" value="ECO:0007669"/>
    <property type="project" value="TreeGrafter"/>
</dbReference>
<dbReference type="Pfam" id="PF01546">
    <property type="entry name" value="Peptidase_M20"/>
    <property type="match status" value="1"/>
</dbReference>
<evidence type="ECO:0000259" key="1">
    <source>
        <dbReference type="Pfam" id="PF07687"/>
    </source>
</evidence>
<dbReference type="InterPro" id="IPR002933">
    <property type="entry name" value="Peptidase_M20"/>
</dbReference>
<keyword evidence="3" id="KW-1185">Reference proteome</keyword>
<dbReference type="InterPro" id="IPR036264">
    <property type="entry name" value="Bact_exopeptidase_dim_dom"/>
</dbReference>
<protein>
    <submittedName>
        <fullName evidence="2">Dipeptidase D</fullName>
    </submittedName>
</protein>
<dbReference type="PANTHER" id="PTHR43501:SF1">
    <property type="entry name" value="CYTOSOL NON-SPECIFIC DIPEPTIDASE"/>
    <property type="match status" value="1"/>
</dbReference>
<evidence type="ECO:0000313" key="2">
    <source>
        <dbReference type="EMBL" id="SDA37560.1"/>
    </source>
</evidence>
<dbReference type="GO" id="GO:0070573">
    <property type="term" value="F:metallodipeptidase activity"/>
    <property type="evidence" value="ECO:0007669"/>
    <property type="project" value="TreeGrafter"/>
</dbReference>